<reference evidence="4" key="1">
    <citation type="submission" date="2013-11" db="EMBL/GenBank/DDBJ databases">
        <title>Draft genome sequence of the broad-host-range Rhizobium sp. LPU83 strain, a member of the low-genetic diversity Oregon-like Rhizobium sp. group.</title>
        <authorList>
            <person name="Wibberg D."/>
            <person name="Puehler A."/>
            <person name="Schlueter A."/>
        </authorList>
    </citation>
    <scope>NUCLEOTIDE SEQUENCE [LARGE SCALE GENOMIC DNA]</scope>
    <source>
        <strain evidence="4">LPU83</strain>
        <plasmid evidence="4">pLPU83c</plasmid>
    </source>
</reference>
<dbReference type="GO" id="GO:0005524">
    <property type="term" value="F:ATP binding"/>
    <property type="evidence" value="ECO:0007669"/>
    <property type="project" value="UniProtKB-KW"/>
</dbReference>
<keyword evidence="1" id="KW-0067">ATP-binding</keyword>
<dbReference type="PANTHER" id="PTHR13504">
    <property type="entry name" value="FIDO DOMAIN-CONTAINING PROTEIN DDB_G0283145"/>
    <property type="match status" value="1"/>
</dbReference>
<proteinExistence type="predicted"/>
<dbReference type="InterPro" id="IPR003812">
    <property type="entry name" value="Fido"/>
</dbReference>
<dbReference type="Gene3D" id="1.10.3290.10">
    <property type="entry name" value="Fido-like domain"/>
    <property type="match status" value="1"/>
</dbReference>
<dbReference type="InterPro" id="IPR036597">
    <property type="entry name" value="Fido-like_dom_sf"/>
</dbReference>
<dbReference type="AlphaFoldDB" id="W6RI52"/>
<evidence type="ECO:0000259" key="3">
    <source>
        <dbReference type="PROSITE" id="PS51459"/>
    </source>
</evidence>
<feature type="site" description="Important for autoinhibition of adenylyltransferase activity" evidence="2">
    <location>
        <position position="153"/>
    </location>
</feature>
<dbReference type="PROSITE" id="PS51459">
    <property type="entry name" value="FIDO"/>
    <property type="match status" value="1"/>
</dbReference>
<dbReference type="KEGG" id="rhl:LPU83_pLPU83c_0350"/>
<dbReference type="HOGENOM" id="CLU_040460_6_1_5"/>
<keyword evidence="1" id="KW-0547">Nucleotide-binding</keyword>
<dbReference type="PANTHER" id="PTHR13504:SF38">
    <property type="entry name" value="FIDO DOMAIN-CONTAINING PROTEIN"/>
    <property type="match status" value="1"/>
</dbReference>
<protein>
    <submittedName>
        <fullName evidence="4">Filamentation induced by cAMP protein Fic</fullName>
    </submittedName>
</protein>
<name>W6RI52_9HYPH</name>
<keyword evidence="4" id="KW-0614">Plasmid</keyword>
<feature type="domain" description="Fido" evidence="3">
    <location>
        <begin position="202"/>
        <end position="338"/>
    </location>
</feature>
<dbReference type="PATRIC" id="fig|348824.6.peg.5071"/>
<keyword evidence="5" id="KW-1185">Reference proteome</keyword>
<dbReference type="Proteomes" id="UP000019443">
    <property type="component" value="Plasmid pLPU83c"/>
</dbReference>
<feature type="binding site" evidence="1">
    <location>
        <begin position="284"/>
        <end position="291"/>
    </location>
    <ligand>
        <name>ATP</name>
        <dbReference type="ChEBI" id="CHEBI:30616"/>
    </ligand>
</feature>
<dbReference type="SUPFAM" id="SSF140931">
    <property type="entry name" value="Fic-like"/>
    <property type="match status" value="1"/>
</dbReference>
<geneLocation type="plasmid" evidence="4 5">
    <name>pLPU83c</name>
</geneLocation>
<evidence type="ECO:0000313" key="5">
    <source>
        <dbReference type="Proteomes" id="UP000019443"/>
    </source>
</evidence>
<accession>W6RI52</accession>
<dbReference type="InterPro" id="IPR040198">
    <property type="entry name" value="Fido_containing"/>
</dbReference>
<dbReference type="EMBL" id="HG916854">
    <property type="protein sequence ID" value="CDM60912.1"/>
    <property type="molecule type" value="Genomic_DNA"/>
</dbReference>
<evidence type="ECO:0000313" key="4">
    <source>
        <dbReference type="EMBL" id="CDM60912.1"/>
    </source>
</evidence>
<evidence type="ECO:0000256" key="2">
    <source>
        <dbReference type="PIRSR" id="PIRSR640198-3"/>
    </source>
</evidence>
<dbReference type="Pfam" id="PF02661">
    <property type="entry name" value="Fic"/>
    <property type="match status" value="1"/>
</dbReference>
<organism evidence="4 5">
    <name type="scientific">Rhizobium favelukesii</name>
    <dbReference type="NCBI Taxonomy" id="348824"/>
    <lineage>
        <taxon>Bacteria</taxon>
        <taxon>Pseudomonadati</taxon>
        <taxon>Pseudomonadota</taxon>
        <taxon>Alphaproteobacteria</taxon>
        <taxon>Hyphomicrobiales</taxon>
        <taxon>Rhizobiaceae</taxon>
        <taxon>Rhizobium/Agrobacterium group</taxon>
        <taxon>Rhizobium</taxon>
    </lineage>
</organism>
<gene>
    <name evidence="4" type="ORF">LPU83_pLPU83c_0350</name>
</gene>
<evidence type="ECO:0000256" key="1">
    <source>
        <dbReference type="PIRSR" id="PIRSR640198-2"/>
    </source>
</evidence>
<sequence length="447" mass="48899">MHPVLLVPELQGLEKNVYDTLARRGGSGLSQAKIIQLLELRPSSQSSVSRALAKLGASGLVEKSGTTRDASFNLTSEARWFSVPSHLRPHVNYDPMRFRSYDTDAGPWLDPAARALMADSVGQGGLDLDPSTYTREIAERFLIEMSWASSALEGNTYSLPETEALIKYAEVAGGKSEVEVQMILNHKQAIGWVIDNIATAQITSETVMRLHAMLMRTLVRQNNLGAVRRDPVSITTSSYSPSSDHAELSMGLSELCWKASMTRDPFEASFALLAGIAYLQPFIDGNKRTGRLLSNIPLLKAGLPPISFVGVGRAAYGIGMTTWYELADTKYLSKAISEGYAITAPSYLVAATTKRVPRSIEIRMRRRLDDAVAEYLNRAVDDPAMTPDDFATEAFADIEGEDFDVIVQSFSDIIESISEVNCVAYGVEPDLVERYHEAKAGGGPAHR</sequence>